<dbReference type="InterPro" id="IPR036554">
    <property type="entry name" value="GHMP_kinase_C_sf"/>
</dbReference>
<dbReference type="Gene3D" id="3.30.70.890">
    <property type="entry name" value="GHMP kinase, C-terminal domain"/>
    <property type="match status" value="1"/>
</dbReference>
<evidence type="ECO:0000313" key="9">
    <source>
        <dbReference type="Proteomes" id="UP000660861"/>
    </source>
</evidence>
<organism evidence="8 9">
    <name type="scientific">Zongyangia hominis</name>
    <dbReference type="NCBI Taxonomy" id="2763677"/>
    <lineage>
        <taxon>Bacteria</taxon>
        <taxon>Bacillati</taxon>
        <taxon>Bacillota</taxon>
        <taxon>Clostridia</taxon>
        <taxon>Eubacteriales</taxon>
        <taxon>Oscillospiraceae</taxon>
        <taxon>Zongyangia</taxon>
    </lineage>
</organism>
<dbReference type="PANTHER" id="PTHR10457:SF7">
    <property type="entry name" value="GALACTOKINASE-RELATED"/>
    <property type="match status" value="1"/>
</dbReference>
<dbReference type="SUPFAM" id="SSF55060">
    <property type="entry name" value="GHMP Kinase, C-terminal domain"/>
    <property type="match status" value="1"/>
</dbReference>
<protein>
    <submittedName>
        <fullName evidence="8">Galactokinase</fullName>
    </submittedName>
</protein>
<dbReference type="AlphaFoldDB" id="A0A926EE88"/>
<dbReference type="RefSeq" id="WP_262397221.1">
    <property type="nucleotide sequence ID" value="NZ_JACRTC010000002.1"/>
</dbReference>
<dbReference type="GO" id="GO:0004335">
    <property type="term" value="F:galactokinase activity"/>
    <property type="evidence" value="ECO:0007669"/>
    <property type="project" value="InterPro"/>
</dbReference>
<comment type="caution">
    <text evidence="8">The sequence shown here is derived from an EMBL/GenBank/DDBJ whole genome shotgun (WGS) entry which is preliminary data.</text>
</comment>
<dbReference type="SUPFAM" id="SSF54211">
    <property type="entry name" value="Ribosomal protein S5 domain 2-like"/>
    <property type="match status" value="1"/>
</dbReference>
<dbReference type="GO" id="GO:0005829">
    <property type="term" value="C:cytosol"/>
    <property type="evidence" value="ECO:0007669"/>
    <property type="project" value="TreeGrafter"/>
</dbReference>
<dbReference type="Gene3D" id="3.30.230.10">
    <property type="match status" value="1"/>
</dbReference>
<dbReference type="InterPro" id="IPR000705">
    <property type="entry name" value="Galactokinase"/>
</dbReference>
<dbReference type="InterPro" id="IPR006204">
    <property type="entry name" value="GHMP_kinase_N_dom"/>
</dbReference>
<dbReference type="Pfam" id="PF10509">
    <property type="entry name" value="GalKase_gal_bdg"/>
    <property type="match status" value="1"/>
</dbReference>
<dbReference type="InterPro" id="IPR014721">
    <property type="entry name" value="Ribsml_uS5_D2-typ_fold_subgr"/>
</dbReference>
<dbReference type="PIRSF" id="PIRSF000530">
    <property type="entry name" value="Galactokinase"/>
    <property type="match status" value="1"/>
</dbReference>
<evidence type="ECO:0000256" key="1">
    <source>
        <dbReference type="ARBA" id="ARBA00006566"/>
    </source>
</evidence>
<evidence type="ECO:0000256" key="5">
    <source>
        <dbReference type="ARBA" id="ARBA00022840"/>
    </source>
</evidence>
<keyword evidence="3" id="KW-0547">Nucleotide-binding</keyword>
<dbReference type="PANTHER" id="PTHR10457">
    <property type="entry name" value="MEVALONATE KINASE/GALACTOKINASE"/>
    <property type="match status" value="1"/>
</dbReference>
<dbReference type="InterPro" id="IPR006206">
    <property type="entry name" value="Mevalonate/galactokinase"/>
</dbReference>
<gene>
    <name evidence="8" type="ORF">H8709_04740</name>
</gene>
<evidence type="ECO:0000313" key="8">
    <source>
        <dbReference type="EMBL" id="MBC8570132.1"/>
    </source>
</evidence>
<evidence type="ECO:0000256" key="4">
    <source>
        <dbReference type="ARBA" id="ARBA00022777"/>
    </source>
</evidence>
<sequence length="439" mass="48733">MPSFYKVKDQLQKGKYASQFARLYAPDAVGKQVQRYLAALDRFASLFGDNGEVYLFSAPGRTEIGGNHTDHQCGRVLAAAVNLDMIAVVSPNMSRTVRIKSHGFNMDVIDIDQLEFQQIESGTSASIVRGILARCKELGYQIGGFDAYTISDVIKGSGLSSSAAFEVMVGTIVSELYNGGRIPPVEVAKIGQYAENTYFKKPCGLMDQIACALGGFVVIDFEDMQNPKIQRIQCDFSRYEHDLFIVDTGGSHANLTTEYASVAREMWAVAHVFGKKVLREIKPEDFVNSLYDDRINLRRKVSDRAILRAMHFFDENERVLDEVKALQNGDFERFKELVIASGRSSSMLLQNIYVSREPERQGLSLGLAITEQVLRGRGAWRVHGGGFAGTMQALVPYDLSKHYKVTMQQAMGTGSCHVLSVRKEGAIRLSLPEEEGIHT</sequence>
<evidence type="ECO:0000256" key="3">
    <source>
        <dbReference type="ARBA" id="ARBA00022741"/>
    </source>
</evidence>
<dbReference type="GO" id="GO:0005524">
    <property type="term" value="F:ATP binding"/>
    <property type="evidence" value="ECO:0007669"/>
    <property type="project" value="UniProtKB-KW"/>
</dbReference>
<name>A0A926EE88_9FIRM</name>
<dbReference type="GO" id="GO:0006012">
    <property type="term" value="P:galactose metabolic process"/>
    <property type="evidence" value="ECO:0007669"/>
    <property type="project" value="InterPro"/>
</dbReference>
<proteinExistence type="inferred from homology"/>
<dbReference type="Pfam" id="PF00288">
    <property type="entry name" value="GHMP_kinases_N"/>
    <property type="match status" value="1"/>
</dbReference>
<dbReference type="PRINTS" id="PR00473">
    <property type="entry name" value="GALCTOKINASE"/>
</dbReference>
<dbReference type="Proteomes" id="UP000660861">
    <property type="component" value="Unassembled WGS sequence"/>
</dbReference>
<comment type="similarity">
    <text evidence="1">Belongs to the GHMP kinase family. GalK subfamily.</text>
</comment>
<dbReference type="InterPro" id="IPR006203">
    <property type="entry name" value="GHMP_knse_ATP-bd_CS"/>
</dbReference>
<dbReference type="InterPro" id="IPR020568">
    <property type="entry name" value="Ribosomal_Su5_D2-typ_SF"/>
</dbReference>
<feature type="domain" description="GHMP kinase N-terminal" evidence="6">
    <location>
        <begin position="131"/>
        <end position="215"/>
    </location>
</feature>
<evidence type="ECO:0000256" key="2">
    <source>
        <dbReference type="ARBA" id="ARBA00022679"/>
    </source>
</evidence>
<feature type="domain" description="Galactokinase N-terminal" evidence="7">
    <location>
        <begin position="42"/>
        <end position="91"/>
    </location>
</feature>
<accession>A0A926EE88</accession>
<reference evidence="8" key="1">
    <citation type="submission" date="2020-08" db="EMBL/GenBank/DDBJ databases">
        <title>Genome public.</title>
        <authorList>
            <person name="Liu C."/>
            <person name="Sun Q."/>
        </authorList>
    </citation>
    <scope>NUCLEOTIDE SEQUENCE</scope>
    <source>
        <strain evidence="8">NSJ-54</strain>
    </source>
</reference>
<keyword evidence="9" id="KW-1185">Reference proteome</keyword>
<dbReference type="EMBL" id="JACRTC010000002">
    <property type="protein sequence ID" value="MBC8570132.1"/>
    <property type="molecule type" value="Genomic_DNA"/>
</dbReference>
<dbReference type="InterPro" id="IPR019539">
    <property type="entry name" value="GalKase_N"/>
</dbReference>
<evidence type="ECO:0000259" key="7">
    <source>
        <dbReference type="Pfam" id="PF10509"/>
    </source>
</evidence>
<dbReference type="PRINTS" id="PR00959">
    <property type="entry name" value="MEVGALKINASE"/>
</dbReference>
<keyword evidence="4" id="KW-0418">Kinase</keyword>
<evidence type="ECO:0000259" key="6">
    <source>
        <dbReference type="Pfam" id="PF00288"/>
    </source>
</evidence>
<dbReference type="PROSITE" id="PS00627">
    <property type="entry name" value="GHMP_KINASES_ATP"/>
    <property type="match status" value="1"/>
</dbReference>
<keyword evidence="2" id="KW-0808">Transferase</keyword>
<keyword evidence="5" id="KW-0067">ATP-binding</keyword>